<accession>A0ABV9DX09</accession>
<dbReference type="Gene3D" id="1.10.260.40">
    <property type="entry name" value="lambda repressor-like DNA-binding domains"/>
    <property type="match status" value="1"/>
</dbReference>
<organism evidence="2 3">
    <name type="scientific">Nocardiopsis mangrovi</name>
    <dbReference type="NCBI Taxonomy" id="1179818"/>
    <lineage>
        <taxon>Bacteria</taxon>
        <taxon>Bacillati</taxon>
        <taxon>Actinomycetota</taxon>
        <taxon>Actinomycetes</taxon>
        <taxon>Streptosporangiales</taxon>
        <taxon>Nocardiopsidaceae</taxon>
        <taxon>Nocardiopsis</taxon>
    </lineage>
</organism>
<evidence type="ECO:0000313" key="3">
    <source>
        <dbReference type="Proteomes" id="UP001595923"/>
    </source>
</evidence>
<feature type="domain" description="HTH cro/C1-type" evidence="1">
    <location>
        <begin position="8"/>
        <end position="61"/>
    </location>
</feature>
<keyword evidence="3" id="KW-1185">Reference proteome</keyword>
<dbReference type="SMART" id="SM00530">
    <property type="entry name" value="HTH_XRE"/>
    <property type="match status" value="1"/>
</dbReference>
<dbReference type="RefSeq" id="WP_378575727.1">
    <property type="nucleotide sequence ID" value="NZ_JBHSFQ010000015.1"/>
</dbReference>
<sequence length="253" mass="27988">MSDFTSALRSLIRQSGISQAKLARTVGWSPAQISALVNGKANPKRDHAEALDRALGAEGLLVRRWLEQKRREAEPEWMQRISDVEDHAVEIRICQPVIIPFVLQSPDYTRAVVRMGRPLDTDEQVGTIVDQRMRRNKHLLRKDGPKISVMVPDAVVRAAPQIAPDALSHVLDLTESSVCLQLIPDAVHLAAATGAFRLISFEDRLPVLFAEHAMGGTPFDLPREVAAFNAAANQLQASALSPEESRKRIEELT</sequence>
<protein>
    <submittedName>
        <fullName evidence="2">Helix-turn-helix domain-containing protein</fullName>
    </submittedName>
</protein>
<reference evidence="3" key="1">
    <citation type="journal article" date="2019" name="Int. J. Syst. Evol. Microbiol.">
        <title>The Global Catalogue of Microorganisms (GCM) 10K type strain sequencing project: providing services to taxonomists for standard genome sequencing and annotation.</title>
        <authorList>
            <consortium name="The Broad Institute Genomics Platform"/>
            <consortium name="The Broad Institute Genome Sequencing Center for Infectious Disease"/>
            <person name="Wu L."/>
            <person name="Ma J."/>
        </authorList>
    </citation>
    <scope>NUCLEOTIDE SEQUENCE [LARGE SCALE GENOMIC DNA]</scope>
    <source>
        <strain evidence="3">XZYJ18</strain>
    </source>
</reference>
<gene>
    <name evidence="2" type="ORF">ACFO4E_16320</name>
</gene>
<dbReference type="CDD" id="cd00093">
    <property type="entry name" value="HTH_XRE"/>
    <property type="match status" value="1"/>
</dbReference>
<dbReference type="Pfam" id="PF13560">
    <property type="entry name" value="HTH_31"/>
    <property type="match status" value="1"/>
</dbReference>
<dbReference type="InterPro" id="IPR043917">
    <property type="entry name" value="DUF5753"/>
</dbReference>
<proteinExistence type="predicted"/>
<dbReference type="EMBL" id="JBHSFQ010000015">
    <property type="protein sequence ID" value="MFC4563431.1"/>
    <property type="molecule type" value="Genomic_DNA"/>
</dbReference>
<dbReference type="SUPFAM" id="SSF47413">
    <property type="entry name" value="lambda repressor-like DNA-binding domains"/>
    <property type="match status" value="1"/>
</dbReference>
<dbReference type="Proteomes" id="UP001595923">
    <property type="component" value="Unassembled WGS sequence"/>
</dbReference>
<dbReference type="PROSITE" id="PS50943">
    <property type="entry name" value="HTH_CROC1"/>
    <property type="match status" value="1"/>
</dbReference>
<evidence type="ECO:0000259" key="1">
    <source>
        <dbReference type="PROSITE" id="PS50943"/>
    </source>
</evidence>
<dbReference type="InterPro" id="IPR001387">
    <property type="entry name" value="Cro/C1-type_HTH"/>
</dbReference>
<evidence type="ECO:0000313" key="2">
    <source>
        <dbReference type="EMBL" id="MFC4563431.1"/>
    </source>
</evidence>
<dbReference type="InterPro" id="IPR010982">
    <property type="entry name" value="Lambda_DNA-bd_dom_sf"/>
</dbReference>
<dbReference type="Pfam" id="PF19054">
    <property type="entry name" value="DUF5753"/>
    <property type="match status" value="1"/>
</dbReference>
<comment type="caution">
    <text evidence="2">The sequence shown here is derived from an EMBL/GenBank/DDBJ whole genome shotgun (WGS) entry which is preliminary data.</text>
</comment>
<name>A0ABV9DX09_9ACTN</name>